<keyword evidence="3" id="KW-0378">Hydrolase</keyword>
<dbReference type="InParanoid" id="A0A2G4YTV3"/>
<comment type="similarity">
    <text evidence="1">Belongs to the peptidase C40 family.</text>
</comment>
<dbReference type="EMBL" id="PDEM01000020">
    <property type="protein sequence ID" value="PHZ84886.1"/>
    <property type="molecule type" value="Genomic_DNA"/>
</dbReference>
<reference evidence="6 7" key="1">
    <citation type="submission" date="2017-10" db="EMBL/GenBank/DDBJ databases">
        <title>Frigbacter circumglobatus gen. nov. sp. nov., isolated from sediment cultured in situ.</title>
        <authorList>
            <person name="Zhao Z."/>
        </authorList>
    </citation>
    <scope>NUCLEOTIDE SEQUENCE [LARGE SCALE GENOMIC DNA]</scope>
    <source>
        <strain evidence="6 7">ZYL</strain>
    </source>
</reference>
<dbReference type="OrthoDB" id="8481272at2"/>
<dbReference type="InterPro" id="IPR038765">
    <property type="entry name" value="Papain-like_cys_pep_sf"/>
</dbReference>
<dbReference type="Gene3D" id="3.90.1720.10">
    <property type="entry name" value="endopeptidase domain like (from Nostoc punctiforme)"/>
    <property type="match status" value="1"/>
</dbReference>
<name>A0A2G4YTV3_9PROT</name>
<evidence type="ECO:0000256" key="2">
    <source>
        <dbReference type="ARBA" id="ARBA00022670"/>
    </source>
</evidence>
<proteinExistence type="inferred from homology"/>
<keyword evidence="2" id="KW-0645">Protease</keyword>
<sequence length="144" mass="16119">MTTGDLQRKPIFLAARACVGCPFRHQGRIPATGLDCVGLIVHVATALRLGYFDRRDYRKIPGRRAISRAAEQAGFRPVAVSDRRAGDVVILRFGRTLEHAGILSDRGLVHACEKFGQVVEHRLDKDWVARITHIYAFPSIKEQD</sequence>
<dbReference type="Proteomes" id="UP000229730">
    <property type="component" value="Unassembled WGS sequence"/>
</dbReference>
<dbReference type="RefSeq" id="WP_099472458.1">
    <property type="nucleotide sequence ID" value="NZ_CP041025.1"/>
</dbReference>
<accession>A0A2G4YTV3</accession>
<gene>
    <name evidence="6" type="ORF">CRD36_09170</name>
</gene>
<evidence type="ECO:0000313" key="6">
    <source>
        <dbReference type="EMBL" id="PHZ84886.1"/>
    </source>
</evidence>
<evidence type="ECO:0000313" key="7">
    <source>
        <dbReference type="Proteomes" id="UP000229730"/>
    </source>
</evidence>
<evidence type="ECO:0000256" key="3">
    <source>
        <dbReference type="ARBA" id="ARBA00022801"/>
    </source>
</evidence>
<evidence type="ECO:0000256" key="4">
    <source>
        <dbReference type="ARBA" id="ARBA00022807"/>
    </source>
</evidence>
<organism evidence="6 7">
    <name type="scientific">Paremcibacter congregatus</name>
    <dbReference type="NCBI Taxonomy" id="2043170"/>
    <lineage>
        <taxon>Bacteria</taxon>
        <taxon>Pseudomonadati</taxon>
        <taxon>Pseudomonadota</taxon>
        <taxon>Alphaproteobacteria</taxon>
        <taxon>Emcibacterales</taxon>
        <taxon>Emcibacteraceae</taxon>
        <taxon>Paremcibacter</taxon>
    </lineage>
</organism>
<dbReference type="GO" id="GO:0008234">
    <property type="term" value="F:cysteine-type peptidase activity"/>
    <property type="evidence" value="ECO:0007669"/>
    <property type="project" value="UniProtKB-KW"/>
</dbReference>
<dbReference type="AlphaFoldDB" id="A0A2G4YTV3"/>
<comment type="caution">
    <text evidence="6">The sequence shown here is derived from an EMBL/GenBank/DDBJ whole genome shotgun (WGS) entry which is preliminary data.</text>
</comment>
<evidence type="ECO:0000259" key="5">
    <source>
        <dbReference type="Pfam" id="PF00877"/>
    </source>
</evidence>
<feature type="domain" description="NlpC/P60" evidence="5">
    <location>
        <begin position="20"/>
        <end position="124"/>
    </location>
</feature>
<dbReference type="InterPro" id="IPR000064">
    <property type="entry name" value="NLP_P60_dom"/>
</dbReference>
<dbReference type="SUPFAM" id="SSF54001">
    <property type="entry name" value="Cysteine proteinases"/>
    <property type="match status" value="1"/>
</dbReference>
<protein>
    <recommendedName>
        <fullName evidence="5">NlpC/P60 domain-containing protein</fullName>
    </recommendedName>
</protein>
<evidence type="ECO:0000256" key="1">
    <source>
        <dbReference type="ARBA" id="ARBA00007074"/>
    </source>
</evidence>
<keyword evidence="7" id="KW-1185">Reference proteome</keyword>
<dbReference type="GO" id="GO:0006508">
    <property type="term" value="P:proteolysis"/>
    <property type="evidence" value="ECO:0007669"/>
    <property type="project" value="UniProtKB-KW"/>
</dbReference>
<keyword evidence="4" id="KW-0788">Thiol protease</keyword>
<dbReference type="Pfam" id="PF00877">
    <property type="entry name" value="NLPC_P60"/>
    <property type="match status" value="1"/>
</dbReference>